<feature type="domain" description="Rho-GAP" evidence="15">
    <location>
        <begin position="290"/>
        <end position="481"/>
    </location>
</feature>
<dbReference type="FunFam" id="1.10.555.10:FF:000005">
    <property type="entry name" value="Chimaerin"/>
    <property type="match status" value="1"/>
</dbReference>
<gene>
    <name evidence="16" type="ORF">AGOR_G00045460</name>
</gene>
<evidence type="ECO:0000313" key="16">
    <source>
        <dbReference type="EMBL" id="KAI1902506.1"/>
    </source>
</evidence>
<keyword evidence="2" id="KW-0343">GTPase activation</keyword>
<evidence type="ECO:0000256" key="12">
    <source>
        <dbReference type="SAM" id="MobiDB-lite"/>
    </source>
</evidence>
<comment type="caution">
    <text evidence="16">The sequence shown here is derived from an EMBL/GenBank/DDBJ whole genome shotgun (WGS) entry which is preliminary data.</text>
</comment>
<dbReference type="GO" id="GO:0008270">
    <property type="term" value="F:zinc ion binding"/>
    <property type="evidence" value="ECO:0007669"/>
    <property type="project" value="UniProtKB-KW"/>
</dbReference>
<dbReference type="PROSITE" id="PS50238">
    <property type="entry name" value="RHOGAP"/>
    <property type="match status" value="1"/>
</dbReference>
<dbReference type="Pfam" id="PF00017">
    <property type="entry name" value="SH2"/>
    <property type="match status" value="1"/>
</dbReference>
<dbReference type="SMART" id="SM00324">
    <property type="entry name" value="RhoGAP"/>
    <property type="match status" value="1"/>
</dbReference>
<dbReference type="Gene3D" id="3.30.60.20">
    <property type="match status" value="1"/>
</dbReference>
<dbReference type="Gene3D" id="3.30.505.10">
    <property type="entry name" value="SH2 domain"/>
    <property type="match status" value="1"/>
</dbReference>
<evidence type="ECO:0000256" key="3">
    <source>
        <dbReference type="ARBA" id="ARBA00022723"/>
    </source>
</evidence>
<feature type="region of interest" description="Disordered" evidence="12">
    <location>
        <begin position="182"/>
        <end position="209"/>
    </location>
</feature>
<feature type="region of interest" description="Disordered" evidence="12">
    <location>
        <begin position="1"/>
        <end position="41"/>
    </location>
</feature>
<dbReference type="CDD" id="cd10352">
    <property type="entry name" value="SH2_a2chimerin_b2chimerin"/>
    <property type="match status" value="1"/>
</dbReference>
<dbReference type="FunFam" id="3.30.60.20:FF:000025">
    <property type="entry name" value="Chimaerin"/>
    <property type="match status" value="1"/>
</dbReference>
<dbReference type="InterPro" id="IPR035840">
    <property type="entry name" value="Chimaerin_SH2"/>
</dbReference>
<accession>A0A8T3E2M4</accession>
<dbReference type="SMART" id="SM00109">
    <property type="entry name" value="C1"/>
    <property type="match status" value="1"/>
</dbReference>
<keyword evidence="17" id="KW-1185">Reference proteome</keyword>
<evidence type="ECO:0000259" key="13">
    <source>
        <dbReference type="PROSITE" id="PS50001"/>
    </source>
</evidence>
<dbReference type="Pfam" id="PF00620">
    <property type="entry name" value="RhoGAP"/>
    <property type="match status" value="1"/>
</dbReference>
<dbReference type="SMART" id="SM00252">
    <property type="entry name" value="SH2"/>
    <property type="match status" value="1"/>
</dbReference>
<name>A0A8T3E2M4_9TELE</name>
<evidence type="ECO:0000256" key="1">
    <source>
        <dbReference type="ARBA" id="ARBA00004170"/>
    </source>
</evidence>
<keyword evidence="6 11" id="KW-0727">SH2 domain</keyword>
<dbReference type="GO" id="GO:0005096">
    <property type="term" value="F:GTPase activator activity"/>
    <property type="evidence" value="ECO:0007669"/>
    <property type="project" value="UniProtKB-KW"/>
</dbReference>
<evidence type="ECO:0000259" key="15">
    <source>
        <dbReference type="PROSITE" id="PS50238"/>
    </source>
</evidence>
<proteinExistence type="predicted"/>
<dbReference type="InterPro" id="IPR020454">
    <property type="entry name" value="DAG/PE-bd"/>
</dbReference>
<evidence type="ECO:0000256" key="8">
    <source>
        <dbReference type="ARBA" id="ARBA00073081"/>
    </source>
</evidence>
<dbReference type="Proteomes" id="UP000829720">
    <property type="component" value="Unassembled WGS sequence"/>
</dbReference>
<dbReference type="OrthoDB" id="3196451at2759"/>
<evidence type="ECO:0000256" key="7">
    <source>
        <dbReference type="ARBA" id="ARBA00023136"/>
    </source>
</evidence>
<dbReference type="GO" id="GO:0007165">
    <property type="term" value="P:signal transduction"/>
    <property type="evidence" value="ECO:0007669"/>
    <property type="project" value="InterPro"/>
</dbReference>
<organism evidence="16 17">
    <name type="scientific">Albula goreensis</name>
    <dbReference type="NCBI Taxonomy" id="1534307"/>
    <lineage>
        <taxon>Eukaryota</taxon>
        <taxon>Metazoa</taxon>
        <taxon>Chordata</taxon>
        <taxon>Craniata</taxon>
        <taxon>Vertebrata</taxon>
        <taxon>Euteleostomi</taxon>
        <taxon>Actinopterygii</taxon>
        <taxon>Neopterygii</taxon>
        <taxon>Teleostei</taxon>
        <taxon>Albuliformes</taxon>
        <taxon>Albulidae</taxon>
        <taxon>Albula</taxon>
    </lineage>
</organism>
<dbReference type="SUPFAM" id="SSF57889">
    <property type="entry name" value="Cysteine-rich domain"/>
    <property type="match status" value="1"/>
</dbReference>
<comment type="subcellular location">
    <subcellularLocation>
        <location evidence="1">Membrane</location>
        <topology evidence="1">Peripheral membrane protein</topology>
    </subcellularLocation>
</comment>
<evidence type="ECO:0000256" key="11">
    <source>
        <dbReference type="PROSITE-ProRule" id="PRU00191"/>
    </source>
</evidence>
<evidence type="ECO:0000256" key="4">
    <source>
        <dbReference type="ARBA" id="ARBA00022771"/>
    </source>
</evidence>
<evidence type="ECO:0000313" key="17">
    <source>
        <dbReference type="Proteomes" id="UP000829720"/>
    </source>
</evidence>
<keyword evidence="5" id="KW-0862">Zinc</keyword>
<protein>
    <recommendedName>
        <fullName evidence="8">Beta-chimaerin</fullName>
    </recommendedName>
    <alternativeName>
        <fullName evidence="9">Beta-chimerin</fullName>
    </alternativeName>
    <alternativeName>
        <fullName evidence="10">Rho GTPase-activating protein 3</fullName>
    </alternativeName>
</protein>
<dbReference type="PROSITE" id="PS00479">
    <property type="entry name" value="ZF_DAG_PE_1"/>
    <property type="match status" value="1"/>
</dbReference>
<dbReference type="SUPFAM" id="SSF48350">
    <property type="entry name" value="GTPase activation domain, GAP"/>
    <property type="match status" value="1"/>
</dbReference>
<keyword evidence="3" id="KW-0479">Metal-binding</keyword>
<evidence type="ECO:0000256" key="2">
    <source>
        <dbReference type="ARBA" id="ARBA00022468"/>
    </source>
</evidence>
<dbReference type="InterPro" id="IPR000198">
    <property type="entry name" value="RhoGAP_dom"/>
</dbReference>
<keyword evidence="4" id="KW-0863">Zinc-finger</keyword>
<sequence>MARGPGARAAQSTLRGSRATASERVPPSLTSASGTAASSNSSLSGSSIFFDMEEYQPPVWKSYLYQLQQEAPRPNRITCAQKTASRPKHYGREFHGIISRERADELLEGAEGAYLIRESQRQPGTYTLALRFAQQTLNYRLFYDGKHFVGEKRFDSIHDLVTDALITLHIEAKAMQYISQMSRGDPQNQRPGHPTLHNKHPNSCTENHRQVHGPCALKERRWRYEKAHSFKTHTFRGPHWCEYCANFMWGVIAQGLRCSDCGLSVHTPCSSMIPFDCQPDLCRAKRLFGCDLTTLVKAHNTQRPLVVDMCISEIERRGLMAEGLYRVPGSTEHIEELKLAFDRDREKAVLSEEVYPDINVIAGALKLYLRELPIPLITYSLCCSFIQAARIVSPEPQLEAIHEALLLLPAAHYETLRYLMAHLKRVASLEKHNLMSSESLAVTFGPMLMRPPDQNSPLSLDDMRYQKLVVQLLILHEDILF</sequence>
<dbReference type="PROSITE" id="PS50081">
    <property type="entry name" value="ZF_DAG_PE_2"/>
    <property type="match status" value="1"/>
</dbReference>
<dbReference type="Gene3D" id="1.10.555.10">
    <property type="entry name" value="Rho GTPase activation protein"/>
    <property type="match status" value="1"/>
</dbReference>
<evidence type="ECO:0000256" key="6">
    <source>
        <dbReference type="ARBA" id="ARBA00022999"/>
    </source>
</evidence>
<dbReference type="InterPro" id="IPR051854">
    <property type="entry name" value="Rho-type_GAP"/>
</dbReference>
<evidence type="ECO:0000256" key="9">
    <source>
        <dbReference type="ARBA" id="ARBA00076015"/>
    </source>
</evidence>
<dbReference type="InterPro" id="IPR046349">
    <property type="entry name" value="C1-like_sf"/>
</dbReference>
<dbReference type="InterPro" id="IPR036860">
    <property type="entry name" value="SH2_dom_sf"/>
</dbReference>
<dbReference type="PRINTS" id="PR00008">
    <property type="entry name" value="DAGPEDOMAIN"/>
</dbReference>
<dbReference type="AlphaFoldDB" id="A0A8T3E2M4"/>
<dbReference type="InterPro" id="IPR000980">
    <property type="entry name" value="SH2"/>
</dbReference>
<dbReference type="SUPFAM" id="SSF55550">
    <property type="entry name" value="SH2 domain"/>
    <property type="match status" value="1"/>
</dbReference>
<dbReference type="PANTHER" id="PTHR46075:SF4">
    <property type="entry name" value="BETA-CHIMAERIN"/>
    <property type="match status" value="1"/>
</dbReference>
<feature type="domain" description="SH2" evidence="13">
    <location>
        <begin position="93"/>
        <end position="161"/>
    </location>
</feature>
<evidence type="ECO:0000256" key="10">
    <source>
        <dbReference type="ARBA" id="ARBA00077047"/>
    </source>
</evidence>
<dbReference type="EMBL" id="JAERUA010000003">
    <property type="protein sequence ID" value="KAI1902506.1"/>
    <property type="molecule type" value="Genomic_DNA"/>
</dbReference>
<keyword evidence="7" id="KW-0472">Membrane</keyword>
<dbReference type="FunFam" id="3.30.505.10:FF:000019">
    <property type="entry name" value="Chimaerin"/>
    <property type="match status" value="1"/>
</dbReference>
<dbReference type="InterPro" id="IPR008936">
    <property type="entry name" value="Rho_GTPase_activation_prot"/>
</dbReference>
<dbReference type="PRINTS" id="PR00401">
    <property type="entry name" value="SH2DOMAIN"/>
</dbReference>
<dbReference type="InterPro" id="IPR002219">
    <property type="entry name" value="PKC_DAG/PE"/>
</dbReference>
<reference evidence="16" key="1">
    <citation type="submission" date="2021-01" db="EMBL/GenBank/DDBJ databases">
        <authorList>
            <person name="Zahm M."/>
            <person name="Roques C."/>
            <person name="Cabau C."/>
            <person name="Klopp C."/>
            <person name="Donnadieu C."/>
            <person name="Jouanno E."/>
            <person name="Lampietro C."/>
            <person name="Louis A."/>
            <person name="Herpin A."/>
            <person name="Echchiki A."/>
            <person name="Berthelot C."/>
            <person name="Parey E."/>
            <person name="Roest-Crollius H."/>
            <person name="Braasch I."/>
            <person name="Postlethwait J."/>
            <person name="Bobe J."/>
            <person name="Montfort J."/>
            <person name="Bouchez O."/>
            <person name="Begum T."/>
            <person name="Mejri S."/>
            <person name="Adams A."/>
            <person name="Chen W.-J."/>
            <person name="Guiguen Y."/>
        </authorList>
    </citation>
    <scope>NUCLEOTIDE SEQUENCE</scope>
    <source>
        <tissue evidence="16">Blood</tissue>
    </source>
</reference>
<evidence type="ECO:0000259" key="14">
    <source>
        <dbReference type="PROSITE" id="PS50081"/>
    </source>
</evidence>
<feature type="compositionally biased region" description="Low complexity" evidence="12">
    <location>
        <begin position="28"/>
        <end position="41"/>
    </location>
</feature>
<feature type="domain" description="Phorbol-ester/DAG-type" evidence="14">
    <location>
        <begin position="227"/>
        <end position="277"/>
    </location>
</feature>
<dbReference type="PROSITE" id="PS50001">
    <property type="entry name" value="SH2"/>
    <property type="match status" value="1"/>
</dbReference>
<dbReference type="Pfam" id="PF00130">
    <property type="entry name" value="C1_1"/>
    <property type="match status" value="1"/>
</dbReference>
<dbReference type="GO" id="GO:0016020">
    <property type="term" value="C:membrane"/>
    <property type="evidence" value="ECO:0007669"/>
    <property type="project" value="UniProtKB-SubCell"/>
</dbReference>
<evidence type="ECO:0000256" key="5">
    <source>
        <dbReference type="ARBA" id="ARBA00022833"/>
    </source>
</evidence>
<dbReference type="PANTHER" id="PTHR46075">
    <property type="entry name" value="CHIMERIN FAMILY MEMBER"/>
    <property type="match status" value="1"/>
</dbReference>